<sequence>MIRRCLAAARGRHRDGQAVAPVPRYTWDHEARAEAAMLEITWPGWPVLYGTGSRLFRAIATWPTSEPLIICDRTVEGLKTRMREAEMTALLHRWALTSGSAGIGHF</sequence>
<evidence type="ECO:0000313" key="2">
    <source>
        <dbReference type="Proteomes" id="UP001589610"/>
    </source>
</evidence>
<keyword evidence="2" id="KW-1185">Reference proteome</keyword>
<organism evidence="1 2">
    <name type="scientific">Streptosporangium vulgare</name>
    <dbReference type="NCBI Taxonomy" id="46190"/>
    <lineage>
        <taxon>Bacteria</taxon>
        <taxon>Bacillati</taxon>
        <taxon>Actinomycetota</taxon>
        <taxon>Actinomycetes</taxon>
        <taxon>Streptosporangiales</taxon>
        <taxon>Streptosporangiaceae</taxon>
        <taxon>Streptosporangium</taxon>
    </lineage>
</organism>
<protein>
    <submittedName>
        <fullName evidence="1">Uncharacterized protein</fullName>
    </submittedName>
</protein>
<proteinExistence type="predicted"/>
<gene>
    <name evidence="1" type="ORF">ACFFRH_08300</name>
</gene>
<accession>A0ABV5TCN0</accession>
<reference evidence="1 2" key="1">
    <citation type="submission" date="2024-09" db="EMBL/GenBank/DDBJ databases">
        <authorList>
            <person name="Sun Q."/>
            <person name="Mori K."/>
        </authorList>
    </citation>
    <scope>NUCLEOTIDE SEQUENCE [LARGE SCALE GENOMIC DNA]</scope>
    <source>
        <strain evidence="1 2">JCM 3028</strain>
    </source>
</reference>
<comment type="caution">
    <text evidence="1">The sequence shown here is derived from an EMBL/GenBank/DDBJ whole genome shotgun (WGS) entry which is preliminary data.</text>
</comment>
<dbReference type="RefSeq" id="WP_344744357.1">
    <property type="nucleotide sequence ID" value="NZ_BAAAWW010000043.1"/>
</dbReference>
<dbReference type="Proteomes" id="UP001589610">
    <property type="component" value="Unassembled WGS sequence"/>
</dbReference>
<name>A0ABV5TCN0_9ACTN</name>
<evidence type="ECO:0000313" key="1">
    <source>
        <dbReference type="EMBL" id="MFB9675483.1"/>
    </source>
</evidence>
<dbReference type="EMBL" id="JBHMBS010000003">
    <property type="protein sequence ID" value="MFB9675483.1"/>
    <property type="molecule type" value="Genomic_DNA"/>
</dbReference>